<dbReference type="Pfam" id="PF05711">
    <property type="entry name" value="TylF"/>
    <property type="match status" value="1"/>
</dbReference>
<organism evidence="1">
    <name type="scientific">marine sediment metagenome</name>
    <dbReference type="NCBI Taxonomy" id="412755"/>
    <lineage>
        <taxon>unclassified sequences</taxon>
        <taxon>metagenomes</taxon>
        <taxon>ecological metagenomes</taxon>
    </lineage>
</organism>
<dbReference type="Gene3D" id="3.40.50.150">
    <property type="entry name" value="Vaccinia Virus protein VP39"/>
    <property type="match status" value="1"/>
</dbReference>
<reference evidence="1" key="1">
    <citation type="journal article" date="2014" name="Front. Microbiol.">
        <title>High frequency of phylogenetically diverse reductive dehalogenase-homologous genes in deep subseafloor sedimentary metagenomes.</title>
        <authorList>
            <person name="Kawai M."/>
            <person name="Futagami T."/>
            <person name="Toyoda A."/>
            <person name="Takaki Y."/>
            <person name="Nishi S."/>
            <person name="Hori S."/>
            <person name="Arai W."/>
            <person name="Tsubouchi T."/>
            <person name="Morono Y."/>
            <person name="Uchiyama I."/>
            <person name="Ito T."/>
            <person name="Fujiyama A."/>
            <person name="Inagaki F."/>
            <person name="Takami H."/>
        </authorList>
    </citation>
    <scope>NUCLEOTIDE SEQUENCE</scope>
    <source>
        <strain evidence="1">Expedition CK06-06</strain>
    </source>
</reference>
<sequence>MFVFRTHEAEPREVERKEIENAAYTMFGKDITLSPPRSILNHYHFHIKKTERSDAIYTIHKIKGETEMLLNTDEAYQLFMVVERTKKTKGDIAEVGVYKGGTAKLICEAKGDRPLHLFDTFEGIPRVDEIDAPRFHNGEFKSSFEKVKSYLQEYKNVYIPVSDCFLSE</sequence>
<comment type="caution">
    <text evidence="1">The sequence shown here is derived from an EMBL/GenBank/DDBJ whole genome shotgun (WGS) entry which is preliminary data.</text>
</comment>
<accession>X1SA45</accession>
<proteinExistence type="predicted"/>
<protein>
    <submittedName>
        <fullName evidence="1">Uncharacterized protein</fullName>
    </submittedName>
</protein>
<gene>
    <name evidence="1" type="ORF">S12H4_03894</name>
</gene>
<evidence type="ECO:0000313" key="1">
    <source>
        <dbReference type="EMBL" id="GAI72310.1"/>
    </source>
</evidence>
<dbReference type="InterPro" id="IPR008884">
    <property type="entry name" value="TylF_MeTrfase"/>
</dbReference>
<dbReference type="AlphaFoldDB" id="X1SA45"/>
<name>X1SA45_9ZZZZ</name>
<dbReference type="EMBL" id="BARW01001144">
    <property type="protein sequence ID" value="GAI72310.1"/>
    <property type="molecule type" value="Genomic_DNA"/>
</dbReference>
<dbReference type="InterPro" id="IPR029063">
    <property type="entry name" value="SAM-dependent_MTases_sf"/>
</dbReference>